<evidence type="ECO:0000259" key="7">
    <source>
        <dbReference type="PROSITE" id="PS50222"/>
    </source>
</evidence>
<dbReference type="KEGG" id="spu:579495"/>
<dbReference type="Pfam" id="PF00520">
    <property type="entry name" value="Ion_trans"/>
    <property type="match status" value="2"/>
</dbReference>
<feature type="transmembrane region" description="Helical" evidence="6">
    <location>
        <begin position="173"/>
        <end position="192"/>
    </location>
</feature>
<comment type="subcellular location">
    <subcellularLocation>
        <location evidence="1">Membrane</location>
        <topology evidence="1">Multi-pass membrane protein</topology>
    </subcellularLocation>
</comment>
<name>B8PXJ8_STRPU</name>
<feature type="transmembrane region" description="Helical" evidence="6">
    <location>
        <begin position="106"/>
        <end position="125"/>
    </location>
</feature>
<sequence>MADLEDDLNRVSVELESPLLADQQSCQSFRTVRSDYLNNDSVATSPGFLSRQTSSLSVPALGNSQDWELNYREAAIYLQEGENNDRFDTHPRNQDALPAYVMVHNFYFYIMDLAAAMLVLLLALVEEPAVDALQLQPIIHASLELFGLTVIALGLGLKMRWMGLKSFVKHKRTLLKAIFLIVMYSEALVVIVRQQSHFRVTRALRPIFLIDCHYCGGVRRVLRQIIQSLPPIIEMLFLLAYFMLIFSILGFYIFVNVEDDIYFQTLQDSFVNLFVLMTTANFPDVMMPAYNHNPWSAIFFIVFLVLELFFLINLLLAVVYDTFTGIEKKKFKKLTLHMRIATSKAFRLLCSRRHPGKATFAHFEGLLKYYAPNKSKRDVLLTFKSLNTSGSGKLDLQEFHNIFEVSRLKWKSQREERLWFESLLSPLDKLFRLLHKMVSSRIFEGIVYTVIAINGIVFIIKTIIASKHTFPEQYNVAWYDWFFVGFYCMEAFLKILGFGPRGYFTLGWNLFDFIITVTAFIGVVTQAADKNFQYIIILRPIRLLRIFKINKRYRDVFGTLYELTPRMASVGVCLLIIYYFYAIVGMEFFAESQLENCCRNDTFADYYSNSSRYKDYFYLNNFDDILRSYVTLFELTVVNNWHIIMGGYASAVSEWSRIYFFLFYLSSMVVVTIVVAFILEAFLFRIQYHQRKAEQTDENQVDDGESESIVEVSMSLTAVEVDDFFPRARADVNLSLLLGTLHRGGIIAYRGTRQRTKADLSKTMYAEEVKEWIKEADREHHEDLQNFVRQMSRNTLLTELGDSTASTPTDDDGATPTGSPLVQPSTATAMPARVNPFLGRQEPTLTSNHHTPTMGEPSINKNEGRVEEEEDDDDDDILGDEL</sequence>
<dbReference type="GO" id="GO:0022832">
    <property type="term" value="F:voltage-gated channel activity"/>
    <property type="evidence" value="ECO:0007669"/>
    <property type="project" value="InterPro"/>
</dbReference>
<dbReference type="InterPro" id="IPR028801">
    <property type="entry name" value="TPC1_animal"/>
</dbReference>
<dbReference type="Gene3D" id="1.20.120.350">
    <property type="entry name" value="Voltage-gated potassium channels. Chain C"/>
    <property type="match status" value="1"/>
</dbReference>
<dbReference type="InterPro" id="IPR011992">
    <property type="entry name" value="EF-hand-dom_pair"/>
</dbReference>
<keyword evidence="2 6" id="KW-0812">Transmembrane</keyword>
<feature type="transmembrane region" description="Helical" evidence="6">
    <location>
        <begin position="658"/>
        <end position="684"/>
    </location>
</feature>
<feature type="transmembrane region" description="Helical" evidence="6">
    <location>
        <begin position="269"/>
        <end position="290"/>
    </location>
</feature>
<dbReference type="PROSITE" id="PS50222">
    <property type="entry name" value="EF_HAND_2"/>
    <property type="match status" value="1"/>
</dbReference>
<dbReference type="GO" id="GO:0005216">
    <property type="term" value="F:monoatomic ion channel activity"/>
    <property type="evidence" value="ECO:0007669"/>
    <property type="project" value="InterPro"/>
</dbReference>
<dbReference type="EMBL" id="EU287986">
    <property type="protein sequence ID" value="ABZ79726.1"/>
    <property type="molecule type" value="mRNA"/>
</dbReference>
<feature type="transmembrane region" description="Helical" evidence="6">
    <location>
        <begin position="137"/>
        <end position="161"/>
    </location>
</feature>
<feature type="transmembrane region" description="Helical" evidence="6">
    <location>
        <begin position="476"/>
        <end position="496"/>
    </location>
</feature>
<dbReference type="CTD" id="53373"/>
<feature type="transmembrane region" description="Helical" evidence="6">
    <location>
        <begin position="503"/>
        <end position="525"/>
    </location>
</feature>
<evidence type="ECO:0000256" key="3">
    <source>
        <dbReference type="ARBA" id="ARBA00022989"/>
    </source>
</evidence>
<organism evidence="8">
    <name type="scientific">Strongylocentrotus purpuratus</name>
    <name type="common">Purple sea urchin</name>
    <dbReference type="NCBI Taxonomy" id="7668"/>
    <lineage>
        <taxon>Eukaryota</taxon>
        <taxon>Metazoa</taxon>
        <taxon>Echinodermata</taxon>
        <taxon>Eleutherozoa</taxon>
        <taxon>Echinozoa</taxon>
        <taxon>Echinoidea</taxon>
        <taxon>Euechinoidea</taxon>
        <taxon>Echinacea</taxon>
        <taxon>Camarodonta</taxon>
        <taxon>Echinidea</taxon>
        <taxon>Strongylocentrotidae</taxon>
        <taxon>Strongylocentrotus</taxon>
    </lineage>
</organism>
<feature type="domain" description="EF-hand" evidence="7">
    <location>
        <begin position="374"/>
        <end position="409"/>
    </location>
</feature>
<protein>
    <submittedName>
        <fullName evidence="8">Two-pore calcium channel 1</fullName>
    </submittedName>
</protein>
<dbReference type="GO" id="GO:0005509">
    <property type="term" value="F:calcium ion binding"/>
    <property type="evidence" value="ECO:0007669"/>
    <property type="project" value="InterPro"/>
</dbReference>
<feature type="transmembrane region" description="Helical" evidence="6">
    <location>
        <begin position="442"/>
        <end position="464"/>
    </location>
</feature>
<proteinExistence type="evidence at transcript level"/>
<dbReference type="InterPro" id="IPR027359">
    <property type="entry name" value="Volt_channel_dom_sf"/>
</dbReference>
<dbReference type="GeneID" id="579495"/>
<dbReference type="GO" id="GO:0005765">
    <property type="term" value="C:lysosomal membrane"/>
    <property type="evidence" value="ECO:0007669"/>
    <property type="project" value="InterPro"/>
</dbReference>
<evidence type="ECO:0000256" key="2">
    <source>
        <dbReference type="ARBA" id="ARBA00022692"/>
    </source>
</evidence>
<evidence type="ECO:0000256" key="5">
    <source>
        <dbReference type="SAM" id="MobiDB-lite"/>
    </source>
</evidence>
<dbReference type="SUPFAM" id="SSF81324">
    <property type="entry name" value="Voltage-gated potassium channels"/>
    <property type="match status" value="2"/>
</dbReference>
<dbReference type="RefSeq" id="NP_001138446.2">
    <property type="nucleotide sequence ID" value="NM_001144974.2"/>
</dbReference>
<evidence type="ECO:0000313" key="8">
    <source>
        <dbReference type="EMBL" id="ABZ79726.1"/>
    </source>
</evidence>
<dbReference type="PANTHER" id="PTHR46474">
    <property type="entry name" value="TWO PORE CALCIUM CHANNEL PROTEIN 1"/>
    <property type="match status" value="1"/>
</dbReference>
<dbReference type="SUPFAM" id="SSF47473">
    <property type="entry name" value="EF-hand"/>
    <property type="match status" value="1"/>
</dbReference>
<dbReference type="SMR" id="B8PXJ8"/>
<dbReference type="Gene3D" id="1.10.287.70">
    <property type="match status" value="2"/>
</dbReference>
<evidence type="ECO:0000256" key="6">
    <source>
        <dbReference type="SAM" id="Phobius"/>
    </source>
</evidence>
<evidence type="ECO:0000256" key="1">
    <source>
        <dbReference type="ARBA" id="ARBA00004141"/>
    </source>
</evidence>
<accession>B8PXJ8</accession>
<dbReference type="InterPro" id="IPR005821">
    <property type="entry name" value="Ion_trans_dom"/>
</dbReference>
<dbReference type="HOGENOM" id="CLU_654391_0_0_1"/>
<dbReference type="OrthoDB" id="10068803at2759"/>
<feature type="transmembrane region" description="Helical" evidence="6">
    <location>
        <begin position="567"/>
        <end position="584"/>
    </location>
</feature>
<dbReference type="PANTHER" id="PTHR46474:SF1">
    <property type="entry name" value="TWO PORE CHANNEL PROTEIN 1"/>
    <property type="match status" value="1"/>
</dbReference>
<keyword evidence="4 6" id="KW-0472">Membrane</keyword>
<dbReference type="AlphaFoldDB" id="B8PXJ8"/>
<feature type="compositionally biased region" description="Low complexity" evidence="5">
    <location>
        <begin position="801"/>
        <end position="820"/>
    </location>
</feature>
<feature type="transmembrane region" description="Helical" evidence="6">
    <location>
        <begin position="296"/>
        <end position="323"/>
    </location>
</feature>
<dbReference type="FunFam" id="1.10.287.70:FF:000062">
    <property type="entry name" value="Two pore calcium channel protein 1"/>
    <property type="match status" value="1"/>
</dbReference>
<dbReference type="FunFam" id="1.10.287.70:FF:000439">
    <property type="entry name" value="Uncharacterized protein"/>
    <property type="match status" value="1"/>
</dbReference>
<feature type="region of interest" description="Disordered" evidence="5">
    <location>
        <begin position="801"/>
        <end position="882"/>
    </location>
</feature>
<reference evidence="8" key="1">
    <citation type="submission" date="2007-11" db="EMBL/GenBank/DDBJ databases">
        <title>Molecular cloning of two-pore channels (TPC) from Strongylocentrotus purpuratus.</title>
        <authorList>
            <person name="Ruas M."/>
            <person name="Parrington J."/>
            <person name="Galione A."/>
        </authorList>
    </citation>
    <scope>NUCLEOTIDE SEQUENCE</scope>
</reference>
<dbReference type="InterPro" id="IPR002048">
    <property type="entry name" value="EF_hand_dom"/>
</dbReference>
<feature type="compositionally biased region" description="Acidic residues" evidence="5">
    <location>
        <begin position="866"/>
        <end position="882"/>
    </location>
</feature>
<feature type="transmembrane region" description="Helical" evidence="6">
    <location>
        <begin position="236"/>
        <end position="257"/>
    </location>
</feature>
<keyword evidence="3 6" id="KW-1133">Transmembrane helix</keyword>
<evidence type="ECO:0000256" key="4">
    <source>
        <dbReference type="ARBA" id="ARBA00023136"/>
    </source>
</evidence>